<protein>
    <submittedName>
        <fullName evidence="4">Trk K+ transport system, NAD-binding component</fullName>
    </submittedName>
</protein>
<dbReference type="InterPro" id="IPR036721">
    <property type="entry name" value="RCK_C_sf"/>
</dbReference>
<feature type="domain" description="RCK N-terminal" evidence="2">
    <location>
        <begin position="366"/>
        <end position="485"/>
    </location>
</feature>
<name>A0A239G5V1_9ACTN</name>
<dbReference type="Gene3D" id="3.30.70.1450">
    <property type="entry name" value="Regulator of K+ conductance, C-terminal domain"/>
    <property type="match status" value="1"/>
</dbReference>
<dbReference type="PROSITE" id="PS51202">
    <property type="entry name" value="RCK_C"/>
    <property type="match status" value="1"/>
</dbReference>
<feature type="transmembrane region" description="Helical" evidence="1">
    <location>
        <begin position="270"/>
        <end position="291"/>
    </location>
</feature>
<dbReference type="SUPFAM" id="SSF51735">
    <property type="entry name" value="NAD(P)-binding Rossmann-fold domains"/>
    <property type="match status" value="2"/>
</dbReference>
<feature type="transmembrane region" description="Helical" evidence="1">
    <location>
        <begin position="328"/>
        <end position="350"/>
    </location>
</feature>
<keyword evidence="1" id="KW-1133">Transmembrane helix</keyword>
<dbReference type="PROSITE" id="PS51201">
    <property type="entry name" value="RCK_N"/>
    <property type="match status" value="1"/>
</dbReference>
<evidence type="ECO:0000313" key="5">
    <source>
        <dbReference type="Proteomes" id="UP000198415"/>
    </source>
</evidence>
<evidence type="ECO:0000256" key="1">
    <source>
        <dbReference type="SAM" id="Phobius"/>
    </source>
</evidence>
<dbReference type="Pfam" id="PF02254">
    <property type="entry name" value="TrkA_N"/>
    <property type="match status" value="2"/>
</dbReference>
<evidence type="ECO:0000259" key="3">
    <source>
        <dbReference type="PROSITE" id="PS51202"/>
    </source>
</evidence>
<organism evidence="4 5">
    <name type="scientific">Actinoplanes regularis</name>
    <dbReference type="NCBI Taxonomy" id="52697"/>
    <lineage>
        <taxon>Bacteria</taxon>
        <taxon>Bacillati</taxon>
        <taxon>Actinomycetota</taxon>
        <taxon>Actinomycetes</taxon>
        <taxon>Micromonosporales</taxon>
        <taxon>Micromonosporaceae</taxon>
        <taxon>Actinoplanes</taxon>
    </lineage>
</organism>
<reference evidence="4 5" key="1">
    <citation type="submission" date="2017-06" db="EMBL/GenBank/DDBJ databases">
        <authorList>
            <person name="Kim H.J."/>
            <person name="Triplett B.A."/>
        </authorList>
    </citation>
    <scope>NUCLEOTIDE SEQUENCE [LARGE SCALE GENOMIC DNA]</scope>
    <source>
        <strain evidence="4 5">DSM 43151</strain>
    </source>
</reference>
<dbReference type="AlphaFoldDB" id="A0A239G5V1"/>
<dbReference type="GO" id="GO:0008324">
    <property type="term" value="F:monoatomic cation transmembrane transporter activity"/>
    <property type="evidence" value="ECO:0007669"/>
    <property type="project" value="InterPro"/>
</dbReference>
<dbReference type="PANTHER" id="PTHR43833:SF11">
    <property type="entry name" value="VOLTAGE-GATED POTASSIUM CHANNEL KCH"/>
    <property type="match status" value="1"/>
</dbReference>
<dbReference type="InterPro" id="IPR006037">
    <property type="entry name" value="RCK_C"/>
</dbReference>
<evidence type="ECO:0000259" key="2">
    <source>
        <dbReference type="PROSITE" id="PS51201"/>
    </source>
</evidence>
<proteinExistence type="predicted"/>
<dbReference type="OrthoDB" id="440986at2"/>
<sequence>MRQRAAPWAGNGWLRFLNVSAETPSGPDTRPHLVVCGSDALVWTLADELANSRHRIRLTVITPREIRPDVPDLRVLTERGVELRHADRLDEPAFRDAGLAGASALALVMPDDMVNLQAAFCAHEIEEKLRVVVRMFNTGLAGSVSRIFPDHVVLSDAEMAAPAFVAAALGEVAPTHFRRGDRTLYVAHRADVPARNVMLSLATEAEGEVTVLPPEPAPEAARPDDLVLAQALGGSAEGDVTRRLLARAGRRRRPLAAFGRALRAALNRKLGIAVLITMITTVLAGAVLNAWDETDHSLWESIYVTLMTAVGASDVEEKRNSIAQAAQLVLTIAGLALLPLITAAVVDGMVNARLALSQGRLAGELRDHIVLVGLGNVGTQVLRQLHDLGVRVVAIDRHSDARGVKSAQRRGIPVIVGDASREETLRAASIATCRALIVVSTNDPVNLQAALHARAIREDLRVVLRLFDDDFAQRFGTAFDINASRSVSRLCAPAFAAALLERNVHASIPVDRHVLPVGTVTVQAGSELDGVLLSEIDHPTQARVVGMSSAGQGWIDWRPDPRRVLTAGDGVLVVARQRALRALVERSKP</sequence>
<feature type="domain" description="RCK C-terminal" evidence="3">
    <location>
        <begin position="505"/>
        <end position="589"/>
    </location>
</feature>
<evidence type="ECO:0000313" key="4">
    <source>
        <dbReference type="EMBL" id="SNS64547.1"/>
    </source>
</evidence>
<dbReference type="EMBL" id="FZNR01000020">
    <property type="protein sequence ID" value="SNS64547.1"/>
    <property type="molecule type" value="Genomic_DNA"/>
</dbReference>
<keyword evidence="1" id="KW-0812">Transmembrane</keyword>
<keyword evidence="5" id="KW-1185">Reference proteome</keyword>
<accession>A0A239G5V1</accession>
<dbReference type="SUPFAM" id="SSF116726">
    <property type="entry name" value="TrkA C-terminal domain-like"/>
    <property type="match status" value="1"/>
</dbReference>
<gene>
    <name evidence="4" type="ORF">SAMN06264365_12042</name>
</gene>
<dbReference type="Proteomes" id="UP000198415">
    <property type="component" value="Unassembled WGS sequence"/>
</dbReference>
<dbReference type="PANTHER" id="PTHR43833">
    <property type="entry name" value="POTASSIUM CHANNEL PROTEIN 2-RELATED-RELATED"/>
    <property type="match status" value="1"/>
</dbReference>
<dbReference type="InterPro" id="IPR050721">
    <property type="entry name" value="Trk_Ktr_HKT_K-transport"/>
</dbReference>
<dbReference type="Gene3D" id="3.40.50.720">
    <property type="entry name" value="NAD(P)-binding Rossmann-like Domain"/>
    <property type="match status" value="2"/>
</dbReference>
<dbReference type="InterPro" id="IPR036291">
    <property type="entry name" value="NAD(P)-bd_dom_sf"/>
</dbReference>
<dbReference type="GO" id="GO:0006813">
    <property type="term" value="P:potassium ion transport"/>
    <property type="evidence" value="ECO:0007669"/>
    <property type="project" value="InterPro"/>
</dbReference>
<dbReference type="InterPro" id="IPR003148">
    <property type="entry name" value="RCK_N"/>
</dbReference>
<keyword evidence="1" id="KW-0472">Membrane</keyword>